<evidence type="ECO:0000313" key="2">
    <source>
        <dbReference type="EMBL" id="KAK8045585.1"/>
    </source>
</evidence>
<name>A0ABR1TG26_9PEZI</name>
<reference evidence="2 3" key="1">
    <citation type="submission" date="2023-01" db="EMBL/GenBank/DDBJ databases">
        <title>Analysis of 21 Apiospora genomes using comparative genomics revels a genus with tremendous synthesis potential of carbohydrate active enzymes and secondary metabolites.</title>
        <authorList>
            <person name="Sorensen T."/>
        </authorList>
    </citation>
    <scope>NUCLEOTIDE SEQUENCE [LARGE SCALE GENOMIC DNA]</scope>
    <source>
        <strain evidence="2 3">CBS 33761</strain>
    </source>
</reference>
<accession>A0ABR1TG26</accession>
<sequence>MYDPKNAEAPLGDHCVCHYPDDTTHTWLIHDDDDQEEQQTAAELKRTTAEGSGGDIETTTAGSAEDKKDAIDIPLRYTAQGDPVKALYCACFVASETGAEDEFKSSLEGEPATAATDHLFAGAVVLNQTSGDYDFVQLQGELGGLTKAAAMFAPLQQHAEGEMRLPLPADNNNTTTTNGILGMARDQTAERGRYGTVLLRPLGGGAAAAVVALWDAATAIGKGGIHIAAFGVSVY</sequence>
<organism evidence="2 3">
    <name type="scientific">Apiospora rasikravindrae</name>
    <dbReference type="NCBI Taxonomy" id="990691"/>
    <lineage>
        <taxon>Eukaryota</taxon>
        <taxon>Fungi</taxon>
        <taxon>Dikarya</taxon>
        <taxon>Ascomycota</taxon>
        <taxon>Pezizomycotina</taxon>
        <taxon>Sordariomycetes</taxon>
        <taxon>Xylariomycetidae</taxon>
        <taxon>Amphisphaeriales</taxon>
        <taxon>Apiosporaceae</taxon>
        <taxon>Apiospora</taxon>
    </lineage>
</organism>
<keyword evidence="3" id="KW-1185">Reference proteome</keyword>
<dbReference type="Proteomes" id="UP001444661">
    <property type="component" value="Unassembled WGS sequence"/>
</dbReference>
<gene>
    <name evidence="2" type="ORF">PG993_005609</name>
</gene>
<evidence type="ECO:0000313" key="3">
    <source>
        <dbReference type="Proteomes" id="UP001444661"/>
    </source>
</evidence>
<protein>
    <submittedName>
        <fullName evidence="2">Uncharacterized protein</fullName>
    </submittedName>
</protein>
<dbReference type="EMBL" id="JAQQWK010000003">
    <property type="protein sequence ID" value="KAK8045585.1"/>
    <property type="molecule type" value="Genomic_DNA"/>
</dbReference>
<evidence type="ECO:0000256" key="1">
    <source>
        <dbReference type="SAM" id="MobiDB-lite"/>
    </source>
</evidence>
<feature type="region of interest" description="Disordered" evidence="1">
    <location>
        <begin position="33"/>
        <end position="65"/>
    </location>
</feature>
<comment type="caution">
    <text evidence="2">The sequence shown here is derived from an EMBL/GenBank/DDBJ whole genome shotgun (WGS) entry which is preliminary data.</text>
</comment>
<proteinExistence type="predicted"/>